<comment type="caution">
    <text evidence="4">The sequence shown here is derived from an EMBL/GenBank/DDBJ whole genome shotgun (WGS) entry which is preliminary data.</text>
</comment>
<organism evidence="4 5">
    <name type="scientific">Sinanodonta woodiana</name>
    <name type="common">Chinese pond mussel</name>
    <name type="synonym">Anodonta woodiana</name>
    <dbReference type="NCBI Taxonomy" id="1069815"/>
    <lineage>
        <taxon>Eukaryota</taxon>
        <taxon>Metazoa</taxon>
        <taxon>Spiralia</taxon>
        <taxon>Lophotrochozoa</taxon>
        <taxon>Mollusca</taxon>
        <taxon>Bivalvia</taxon>
        <taxon>Autobranchia</taxon>
        <taxon>Heteroconchia</taxon>
        <taxon>Palaeoheterodonta</taxon>
        <taxon>Unionida</taxon>
        <taxon>Unionoidea</taxon>
        <taxon>Unionidae</taxon>
        <taxon>Unioninae</taxon>
        <taxon>Sinanodonta</taxon>
    </lineage>
</organism>
<dbReference type="Pfam" id="PF18738">
    <property type="entry name" value="HEPN_DZIP3"/>
    <property type="match status" value="1"/>
</dbReference>
<dbReference type="CDD" id="cd00882">
    <property type="entry name" value="Ras_like_GTPase"/>
    <property type="match status" value="1"/>
</dbReference>
<accession>A0ABD3XRU8</accession>
<dbReference type="PROSITE" id="PS51424">
    <property type="entry name" value="ROC"/>
    <property type="match status" value="1"/>
</dbReference>
<name>A0ABD3XRU8_SINWO</name>
<dbReference type="EMBL" id="JBJQND010000001">
    <property type="protein sequence ID" value="KAL3887698.1"/>
    <property type="molecule type" value="Genomic_DNA"/>
</dbReference>
<keyword evidence="5" id="KW-1185">Reference proteome</keyword>
<evidence type="ECO:0000313" key="5">
    <source>
        <dbReference type="Proteomes" id="UP001634394"/>
    </source>
</evidence>
<evidence type="ECO:0000313" key="4">
    <source>
        <dbReference type="EMBL" id="KAL3887698.1"/>
    </source>
</evidence>
<dbReference type="Gene3D" id="3.40.50.300">
    <property type="entry name" value="P-loop containing nucleotide triphosphate hydrolases"/>
    <property type="match status" value="2"/>
</dbReference>
<dbReference type="GO" id="GO:0000166">
    <property type="term" value="F:nucleotide binding"/>
    <property type="evidence" value="ECO:0007669"/>
    <property type="project" value="UniProtKB-KW"/>
</dbReference>
<keyword evidence="2" id="KW-0547">Nucleotide-binding</keyword>
<dbReference type="Gene3D" id="1.10.10.10">
    <property type="entry name" value="Winged helix-like DNA-binding domain superfamily/Winged helix DNA-binding domain"/>
    <property type="match status" value="1"/>
</dbReference>
<proteinExistence type="predicted"/>
<reference evidence="4 5" key="1">
    <citation type="submission" date="2024-11" db="EMBL/GenBank/DDBJ databases">
        <title>Chromosome-level genome assembly of the freshwater bivalve Anodonta woodiana.</title>
        <authorList>
            <person name="Chen X."/>
        </authorList>
    </citation>
    <scope>NUCLEOTIDE SEQUENCE [LARGE SCALE GENOMIC DNA]</scope>
    <source>
        <strain evidence="4">MN2024</strain>
        <tissue evidence="4">Gills</tissue>
    </source>
</reference>
<evidence type="ECO:0000259" key="3">
    <source>
        <dbReference type="PROSITE" id="PS51424"/>
    </source>
</evidence>
<dbReference type="InterPro" id="IPR027417">
    <property type="entry name" value="P-loop_NTPase"/>
</dbReference>
<gene>
    <name evidence="4" type="ORF">ACJMK2_000092</name>
</gene>
<dbReference type="AlphaFoldDB" id="A0ABD3XRU8"/>
<dbReference type="Proteomes" id="UP001634394">
    <property type="component" value="Unassembled WGS sequence"/>
</dbReference>
<keyword evidence="1" id="KW-0677">Repeat</keyword>
<dbReference type="SUPFAM" id="SSF52540">
    <property type="entry name" value="P-loop containing nucleoside triphosphate hydrolases"/>
    <property type="match status" value="1"/>
</dbReference>
<dbReference type="InterPro" id="IPR036388">
    <property type="entry name" value="WH-like_DNA-bd_sf"/>
</dbReference>
<evidence type="ECO:0000256" key="2">
    <source>
        <dbReference type="ARBA" id="ARBA00022741"/>
    </source>
</evidence>
<evidence type="ECO:0000256" key="1">
    <source>
        <dbReference type="ARBA" id="ARBA00022737"/>
    </source>
</evidence>
<dbReference type="InterPro" id="IPR041249">
    <property type="entry name" value="HEPN_DZIP3"/>
</dbReference>
<dbReference type="Pfam" id="PF08477">
    <property type="entry name" value="Roc"/>
    <property type="match status" value="1"/>
</dbReference>
<protein>
    <recommendedName>
        <fullName evidence="3">Roc domain-containing protein</fullName>
    </recommendedName>
</protein>
<dbReference type="InterPro" id="IPR020859">
    <property type="entry name" value="ROC"/>
</dbReference>
<feature type="domain" description="Roc" evidence="3">
    <location>
        <begin position="16"/>
        <end position="360"/>
    </location>
</feature>
<dbReference type="Gene3D" id="3.30.70.1390">
    <property type="entry name" value="ROC domain from the Parkinson's disease-associated leucine-rich repeat kinase 2"/>
    <property type="match status" value="1"/>
</dbReference>
<sequence length="977" mass="111386">MDDRSIQLFENALKDGKEKVYSIRVMVVGHLGVGKTTLIKRLLGKDVNILERQSTEGIDVHLNCCDVSLSSHEWILQKKESEQDYRLQRLAKVLIEKQQVRSEAADEKQDVSSHEGEITDISTQDLDAEEPNIVSPHPDLLKTGQHVGSPGELRSLQKSNANTMVISEPGENVSSESRMKDPNREILQLLQKNADKIKHDLGKYAPLTMWDFAGQYAFYTTHQMFLSSRAIYLLVSDLSGHIDNMVDDEFYFDEKGKMKCRVIDLVEVWMNSVHSCAPPDNEVMNSKVIPPPVILVGTHADAIEQAGKKEQLKQVPDAASSPAHSKTLPNLIQRIRDFFTKKGVEASKVESQIKAGAKKELDETQTKEYCHEICENYFREIRFHLKDKPSRFHLIEEDFAIDNTVVDSKLEDLKRKIVEVASQQPYWGEEIPARWLPLEQVLMNLRAQGRKVIHRSLLENMNQAGGVQISTDELDLFLRFQHEIGTILYFRYILCVVVVFFLFQDALWTKDADLHDNKDHILLLMEQLNIISKPKLYIDDASEIKEVNYFFAPCMLHVKPPREVIFPEPHEQMESSSVMCYVFTGQFLPAPIFHRLLAACIARWPLATKKREKTIENQIFCGCGVFQIDDYHKLTLHFSGYIICMRVTRQGIKDKTPSSKLCIEVREFIAKVLNKLIGYLGHSLKFEEFIQCPDYSGESVNSLIPVDKLKENAEVRCDFHDNIIESNKFLKFWFDGESDPILPANNTDGQDEDDVDVPITQEHINHARLCNALTTVCSSALREILLINVPPPHTDIYKVILANEARLKKQLNKDQVMLVFPDPQGLTTGKVEKFDTSLLYTMIRNVSSVSTPSNGWGKPPNDNPRDTTLGASVERIRMHRNHISGHSVDGKISQQEFGDYWAEIDEVLRDIEIVIGNHGYLEDLDKRKNQAITPHEARELQKKFQEYKKQTEAAASDILSTLEKAVSIAKTLQGNQT</sequence>